<dbReference type="Pfam" id="PF10103">
    <property type="entry name" value="Zincin_2"/>
    <property type="match status" value="1"/>
</dbReference>
<sequence length="351" mass="37892">MAVATEGVSEPNVDPVVRIEFESLARVAELHIAEHTGLPPSREGSLVVEPLTRAGWAARSLDALRPLLGVLAEPPSANRADLDEEADGATAWLGEVMATLAPLMAEMTAGTLVGRLAIRSLGSYDLPIPRDDDRILLVAPNIASFAEDWSLPAEEVRLWVCLHEVAHHAVLGVPHVRVAMNGLLASHAAGFRNDPSVLEERLGEFDPATGPEGLASLQRLLEPESVLSAVRSPEQLALLPRLEALVAVVIGFVDHTMDRIGDGLIASYPMVTEALRRRRVTTDPTDRFVERILGLDLTQDQVDRGARFVAGVVERAGPEALDRLWVDGTCLPTPNEVDAPGLWLARIHLDS</sequence>
<proteinExistence type="predicted"/>
<dbReference type="SUPFAM" id="SSF55486">
    <property type="entry name" value="Metalloproteases ('zincins'), catalytic domain"/>
    <property type="match status" value="1"/>
</dbReference>
<organism evidence="1">
    <name type="scientific">marine metagenome</name>
    <dbReference type="NCBI Taxonomy" id="408172"/>
    <lineage>
        <taxon>unclassified sequences</taxon>
        <taxon>metagenomes</taxon>
        <taxon>ecological metagenomes</taxon>
    </lineage>
</organism>
<dbReference type="EMBL" id="UINC01029714">
    <property type="protein sequence ID" value="SVB12895.1"/>
    <property type="molecule type" value="Genomic_DNA"/>
</dbReference>
<dbReference type="PANTHER" id="PTHR39420:SF2">
    <property type="entry name" value="HYDROLASE"/>
    <property type="match status" value="1"/>
</dbReference>
<protein>
    <recommendedName>
        <fullName evidence="2">Hydrolase</fullName>
    </recommendedName>
</protein>
<dbReference type="InterPro" id="IPR042271">
    <property type="entry name" value="Zinicin_2_N"/>
</dbReference>
<accession>A0A382BGF3</accession>
<name>A0A382BGF3_9ZZZZ</name>
<dbReference type="NCBIfam" id="TIGR03624">
    <property type="entry name" value="putative hydrolase"/>
    <property type="match status" value="1"/>
</dbReference>
<dbReference type="PANTHER" id="PTHR39420">
    <property type="match status" value="1"/>
</dbReference>
<dbReference type="Gene3D" id="1.20.150.30">
    <property type="entry name" value="Zincin-like metallopeptidase, N-terminal domain"/>
    <property type="match status" value="1"/>
</dbReference>
<dbReference type="NCBIfam" id="TIGR03883">
    <property type="entry name" value="DUF2342_F420"/>
    <property type="match status" value="1"/>
</dbReference>
<evidence type="ECO:0000313" key="1">
    <source>
        <dbReference type="EMBL" id="SVB12895.1"/>
    </source>
</evidence>
<dbReference type="InterPro" id="IPR022454">
    <property type="entry name" value="CHP03883_F420-assoc"/>
</dbReference>
<evidence type="ECO:0008006" key="2">
    <source>
        <dbReference type="Google" id="ProtNLM"/>
    </source>
</evidence>
<gene>
    <name evidence="1" type="ORF">METZ01_LOCUS165749</name>
</gene>
<reference evidence="1" key="1">
    <citation type="submission" date="2018-05" db="EMBL/GenBank/DDBJ databases">
        <authorList>
            <person name="Lanie J.A."/>
            <person name="Ng W.-L."/>
            <person name="Kazmierczak K.M."/>
            <person name="Andrzejewski T.M."/>
            <person name="Davidsen T.M."/>
            <person name="Wayne K.J."/>
            <person name="Tettelin H."/>
            <person name="Glass J.I."/>
            <person name="Rusch D."/>
            <person name="Podicherti R."/>
            <person name="Tsui H.-C.T."/>
            <person name="Winkler M.E."/>
        </authorList>
    </citation>
    <scope>NUCLEOTIDE SEQUENCE</scope>
</reference>
<feature type="non-terminal residue" evidence="1">
    <location>
        <position position="351"/>
    </location>
</feature>
<dbReference type="AlphaFoldDB" id="A0A382BGF3"/>
<dbReference type="InterPro" id="IPR018766">
    <property type="entry name" value="Zinicin_2"/>
</dbReference>